<reference evidence="6 7" key="1">
    <citation type="submission" date="2019-05" db="EMBL/GenBank/DDBJ databases">
        <title>Psychrobacillus vulpis sp. nov., a new species isolated from feces of a red fox that inhabits in The Tablas de Daimiel Natural Park, Albacete, Spain.</title>
        <authorList>
            <person name="Rodriguez M."/>
            <person name="Reina J.C."/>
            <person name="Bejar V."/>
            <person name="Llamas I."/>
        </authorList>
    </citation>
    <scope>NUCLEOTIDE SEQUENCE [LARGE SCALE GENOMIC DNA]</scope>
    <source>
        <strain evidence="6 7">NHI-2</strain>
    </source>
</reference>
<keyword evidence="7" id="KW-1185">Reference proteome</keyword>
<dbReference type="InterPro" id="IPR014001">
    <property type="entry name" value="Helicase_ATP-bd"/>
</dbReference>
<dbReference type="Pfam" id="PF04851">
    <property type="entry name" value="ResIII"/>
    <property type="match status" value="1"/>
</dbReference>
<dbReference type="InterPro" id="IPR001650">
    <property type="entry name" value="Helicase_C-like"/>
</dbReference>
<dbReference type="GO" id="GO:0016787">
    <property type="term" value="F:hydrolase activity"/>
    <property type="evidence" value="ECO:0007669"/>
    <property type="project" value="InterPro"/>
</dbReference>
<dbReference type="GO" id="GO:0006270">
    <property type="term" value="P:DNA replication initiation"/>
    <property type="evidence" value="ECO:0007669"/>
    <property type="project" value="TreeGrafter"/>
</dbReference>
<dbReference type="GO" id="GO:0006302">
    <property type="term" value="P:double-strand break repair"/>
    <property type="evidence" value="ECO:0007669"/>
    <property type="project" value="TreeGrafter"/>
</dbReference>
<dbReference type="SMART" id="SM00490">
    <property type="entry name" value="HELICc"/>
    <property type="match status" value="1"/>
</dbReference>
<dbReference type="InterPro" id="IPR027417">
    <property type="entry name" value="P-loop_NTPase"/>
</dbReference>
<dbReference type="AlphaFoldDB" id="A0A544TJS6"/>
<dbReference type="SMART" id="SM00487">
    <property type="entry name" value="DEXDc"/>
    <property type="match status" value="1"/>
</dbReference>
<dbReference type="Gene3D" id="3.40.50.300">
    <property type="entry name" value="P-loop containing nucleotide triphosphate hydrolases"/>
    <property type="match status" value="2"/>
</dbReference>
<dbReference type="InterPro" id="IPR006935">
    <property type="entry name" value="Helicase/UvrB_N"/>
</dbReference>
<dbReference type="EMBL" id="VDGG01000007">
    <property type="protein sequence ID" value="TQR17658.1"/>
    <property type="molecule type" value="Genomic_DNA"/>
</dbReference>
<evidence type="ECO:0000259" key="5">
    <source>
        <dbReference type="PROSITE" id="PS51194"/>
    </source>
</evidence>
<keyword evidence="6" id="KW-0378">Hydrolase</keyword>
<dbReference type="GO" id="GO:0003677">
    <property type="term" value="F:DNA binding"/>
    <property type="evidence" value="ECO:0007669"/>
    <property type="project" value="UniProtKB-KW"/>
</dbReference>
<dbReference type="PANTHER" id="PTHR30580">
    <property type="entry name" value="PRIMOSOMAL PROTEIN N"/>
    <property type="match status" value="1"/>
</dbReference>
<dbReference type="GO" id="GO:0043138">
    <property type="term" value="F:3'-5' DNA helicase activity"/>
    <property type="evidence" value="ECO:0007669"/>
    <property type="project" value="TreeGrafter"/>
</dbReference>
<gene>
    <name evidence="6" type="ORF">FG383_04890</name>
</gene>
<evidence type="ECO:0000256" key="2">
    <source>
        <dbReference type="ARBA" id="ARBA00022840"/>
    </source>
</evidence>
<dbReference type="OrthoDB" id="2077914at2"/>
<keyword evidence="1" id="KW-0547">Nucleotide-binding</keyword>
<evidence type="ECO:0000256" key="1">
    <source>
        <dbReference type="ARBA" id="ARBA00022741"/>
    </source>
</evidence>
<dbReference type="GO" id="GO:0006310">
    <property type="term" value="P:DNA recombination"/>
    <property type="evidence" value="ECO:0007669"/>
    <property type="project" value="TreeGrafter"/>
</dbReference>
<comment type="caution">
    <text evidence="6">The sequence shown here is derived from an EMBL/GenBank/DDBJ whole genome shotgun (WGS) entry which is preliminary data.</text>
</comment>
<name>A0A544TJS6_9BACI</name>
<dbReference type="GO" id="GO:0005524">
    <property type="term" value="F:ATP binding"/>
    <property type="evidence" value="ECO:0007669"/>
    <property type="project" value="UniProtKB-KW"/>
</dbReference>
<dbReference type="Pfam" id="PF00271">
    <property type="entry name" value="Helicase_C"/>
    <property type="match status" value="1"/>
</dbReference>
<sequence>MGKNQLRRMPMNEQLQQFLTGRIWLREHTPFPREAIDAHIESGHIHLKPGIEKDENQPFFGQLKKYVCNRCHNTNQHLFHTFHCARCNKNCTYCRHCIRMGRVSSCSELLLWKGVHARGANAHEFAWSGQLTPLQQKASEELLSSVNQNQSHLLHAVCGAGKTELLFPSIFQCLKQGKRVCVAAPRTDVILELFPRFQKVFPQTTIHALYGGAPDQQGFAELILATTHQLYRFEQAFDVVFVDEADAFPYYADETLQRAVKKAAKQDAAIHYVTATPTKSLQTTNQSVLSRRYHGHDLPVPRFDSLWGYARQLNKGKVPSKLQQWIEEKTKNNIPFLVFLPTIEMLENFPGDLARVHAEHPDRKELVMQLREKKIPGLLTTTILERGITIENVHVAVVGAEQKIFTSSALIQISGRVGRSFQYPTGDIVFFHHGISREMDKAQAAIEGWNRS</sequence>
<evidence type="ECO:0000313" key="7">
    <source>
        <dbReference type="Proteomes" id="UP000318937"/>
    </source>
</evidence>
<keyword evidence="6" id="KW-0347">Helicase</keyword>
<dbReference type="PANTHER" id="PTHR30580:SF1">
    <property type="entry name" value="COMF OPERON PROTEIN 1"/>
    <property type="match status" value="1"/>
</dbReference>
<keyword evidence="2" id="KW-0067">ATP-binding</keyword>
<evidence type="ECO:0000259" key="4">
    <source>
        <dbReference type="PROSITE" id="PS51192"/>
    </source>
</evidence>
<feature type="domain" description="Helicase ATP-binding" evidence="4">
    <location>
        <begin position="143"/>
        <end position="295"/>
    </location>
</feature>
<dbReference type="SUPFAM" id="SSF52540">
    <property type="entry name" value="P-loop containing nucleoside triphosphate hydrolases"/>
    <property type="match status" value="1"/>
</dbReference>
<keyword evidence="3" id="KW-0238">DNA-binding</keyword>
<evidence type="ECO:0000313" key="6">
    <source>
        <dbReference type="EMBL" id="TQR17658.1"/>
    </source>
</evidence>
<dbReference type="PROSITE" id="PS51192">
    <property type="entry name" value="HELICASE_ATP_BIND_1"/>
    <property type="match status" value="1"/>
</dbReference>
<feature type="domain" description="Helicase C-terminal" evidence="5">
    <location>
        <begin position="321"/>
        <end position="452"/>
    </location>
</feature>
<accession>A0A544TJS6</accession>
<proteinExistence type="predicted"/>
<dbReference type="PROSITE" id="PS51194">
    <property type="entry name" value="HELICASE_CTER"/>
    <property type="match status" value="1"/>
</dbReference>
<organism evidence="6 7">
    <name type="scientific">Psychrobacillus soli</name>
    <dbReference type="NCBI Taxonomy" id="1543965"/>
    <lineage>
        <taxon>Bacteria</taxon>
        <taxon>Bacillati</taxon>
        <taxon>Bacillota</taxon>
        <taxon>Bacilli</taxon>
        <taxon>Bacillales</taxon>
        <taxon>Bacillaceae</taxon>
        <taxon>Psychrobacillus</taxon>
    </lineage>
</organism>
<dbReference type="Proteomes" id="UP000318937">
    <property type="component" value="Unassembled WGS sequence"/>
</dbReference>
<evidence type="ECO:0000256" key="3">
    <source>
        <dbReference type="ARBA" id="ARBA00023125"/>
    </source>
</evidence>
<protein>
    <submittedName>
        <fullName evidence="6">DEAD/DEAH box helicase</fullName>
    </submittedName>
</protein>